<name>A0ACC0KK24_CHOFU</name>
<comment type="caution">
    <text evidence="1">The sequence shown here is derived from an EMBL/GenBank/DDBJ whole genome shotgun (WGS) entry which is preliminary data.</text>
</comment>
<evidence type="ECO:0000313" key="1">
    <source>
        <dbReference type="EMBL" id="KAI8436931.1"/>
    </source>
</evidence>
<dbReference type="EMBL" id="CM046117">
    <property type="protein sequence ID" value="KAI8436931.1"/>
    <property type="molecule type" value="Genomic_DNA"/>
</dbReference>
<organism evidence="1 2">
    <name type="scientific">Choristoneura fumiferana</name>
    <name type="common">Spruce budworm moth</name>
    <name type="synonym">Archips fumiferana</name>
    <dbReference type="NCBI Taxonomy" id="7141"/>
    <lineage>
        <taxon>Eukaryota</taxon>
        <taxon>Metazoa</taxon>
        <taxon>Ecdysozoa</taxon>
        <taxon>Arthropoda</taxon>
        <taxon>Hexapoda</taxon>
        <taxon>Insecta</taxon>
        <taxon>Pterygota</taxon>
        <taxon>Neoptera</taxon>
        <taxon>Endopterygota</taxon>
        <taxon>Lepidoptera</taxon>
        <taxon>Glossata</taxon>
        <taxon>Ditrysia</taxon>
        <taxon>Tortricoidea</taxon>
        <taxon>Tortricidae</taxon>
        <taxon>Tortricinae</taxon>
        <taxon>Choristoneura</taxon>
    </lineage>
</organism>
<sequence length="1093" mass="118398">MQMTPVTTFLAGLATPFAITLVANMFHTMIAYELSRHNKTNDDAKFLEDMHKFGINYSLVGVVMFIGGYIGTALINVAAINQIFKIRQEYLRAALNQDLAYFDQHQTGDFASKMSDDVLKLEQGVGDKLSAFVYNLTIALSCIIMAISKGWKLALLCLVTTPITFILVGVSGTVFFGIMTGMTNFGAVGAMMSSFGSARGAAAQIFHLVDNKPTINPYLHLGLTPENIEGNVEFKNVTFHYPSRPDIMILKGVSLSVKRGQSVAFVGQSGCGKSTIIQLISRYYDVIGGSVLVDGHDVRELSVRWLRAQVGLVGQEPVLFNTSVRENIRYGREDASDADIEAAARQANAHQFILKLPKGYETLVGERGASLSGGQKQRIAIARALVRNPSILLLDEATSALDTASEAKVQSALDQGSKGRTTFIVAHRLSTIKNVDLIYVMKSGVVVEIGTHNELIEKKGAYYDLVLLQEPLLIVKGPTAEKSMILNQDEHREEASSSDIPMLPPEDTEKAPSLSFWKILALNAPEWKSVVLGSIAAFFMGFSTPIIVVVFGKLFGSMSNPNHEVMMKEVTRVAITCVGIGLIMGFTSFIETLAFGSAGAHLTERLRLRMFGHLLRQQLEFFDRRSNSTGALCAKLSAEASHVQGATGQRVGTLLQGIASVGLALILAMVYQWQVGLVALAFLPVIALVVYYQSVTTAKANMRSAKTVENSSKIAIEAVANIRTVASLGREEAVLKEYMAQLAPALASEKRATHIRGLVTGLSRGMFNFINASALTYGGHLIVSQGVAYNDILVTTQSLQMAAGESQNAFATAPDFQKGAAAAARVAELLAMEPTITDPPQPVVTDFKAAGEISFKEVEFSYPTRPGVQVLKGLNLQVESFKTIAFVGQSGCGKSTVIQLLERYYDPDAGFVALDGTALTQLLLSEVRASYGLVSQEPVLFDLTIGENIAYGDNSRAVSREEVIDAAKQANIHSFVVTLPEGYDTNIGKKGTQLSGGQKQRVAIARALTRKPKILLLDEATSALDTESEKVVQEALDAAKAGRTCVMIAHRLSTVRDADLICVVHNGRVAEHGTHQQLMDLKKLYYNMHTDIK</sequence>
<gene>
    <name evidence="1" type="ORF">MSG28_010357</name>
</gene>
<dbReference type="Proteomes" id="UP001064048">
    <property type="component" value="Chromosome 17"/>
</dbReference>
<reference evidence="1 2" key="1">
    <citation type="journal article" date="2022" name="Genome Biol. Evol.">
        <title>The Spruce Budworm Genome: Reconstructing the Evolutionary History of Antifreeze Proteins.</title>
        <authorList>
            <person name="Beliveau C."/>
            <person name="Gagne P."/>
            <person name="Picq S."/>
            <person name="Vernygora O."/>
            <person name="Keeling C.I."/>
            <person name="Pinkney K."/>
            <person name="Doucet D."/>
            <person name="Wen F."/>
            <person name="Johnston J.S."/>
            <person name="Maaroufi H."/>
            <person name="Boyle B."/>
            <person name="Laroche J."/>
            <person name="Dewar K."/>
            <person name="Juretic N."/>
            <person name="Blackburn G."/>
            <person name="Nisole A."/>
            <person name="Brunet B."/>
            <person name="Brandao M."/>
            <person name="Lumley L."/>
            <person name="Duan J."/>
            <person name="Quan G."/>
            <person name="Lucarotti C.J."/>
            <person name="Roe A.D."/>
            <person name="Sperling F.A.H."/>
            <person name="Levesque R.C."/>
            <person name="Cusson M."/>
        </authorList>
    </citation>
    <scope>NUCLEOTIDE SEQUENCE [LARGE SCALE GENOMIC DNA]</scope>
    <source>
        <strain evidence="1">Glfc:IPQL:Cfum</strain>
    </source>
</reference>
<protein>
    <submittedName>
        <fullName evidence="1">Uncharacterized protein</fullName>
    </submittedName>
</protein>
<evidence type="ECO:0000313" key="2">
    <source>
        <dbReference type="Proteomes" id="UP001064048"/>
    </source>
</evidence>
<proteinExistence type="predicted"/>
<accession>A0ACC0KK24</accession>
<keyword evidence="2" id="KW-1185">Reference proteome</keyword>